<evidence type="ECO:0000313" key="3">
    <source>
        <dbReference type="Proteomes" id="UP000770661"/>
    </source>
</evidence>
<comment type="caution">
    <text evidence="2">The sequence shown here is derived from an EMBL/GenBank/DDBJ whole genome shotgun (WGS) entry which is preliminary data.</text>
</comment>
<gene>
    <name evidence="2" type="ORF">GWK47_028339</name>
</gene>
<organism evidence="2 3">
    <name type="scientific">Chionoecetes opilio</name>
    <name type="common">Atlantic snow crab</name>
    <name type="synonym">Cancer opilio</name>
    <dbReference type="NCBI Taxonomy" id="41210"/>
    <lineage>
        <taxon>Eukaryota</taxon>
        <taxon>Metazoa</taxon>
        <taxon>Ecdysozoa</taxon>
        <taxon>Arthropoda</taxon>
        <taxon>Crustacea</taxon>
        <taxon>Multicrustacea</taxon>
        <taxon>Malacostraca</taxon>
        <taxon>Eumalacostraca</taxon>
        <taxon>Eucarida</taxon>
        <taxon>Decapoda</taxon>
        <taxon>Pleocyemata</taxon>
        <taxon>Brachyura</taxon>
        <taxon>Eubrachyura</taxon>
        <taxon>Majoidea</taxon>
        <taxon>Majidae</taxon>
        <taxon>Chionoecetes</taxon>
    </lineage>
</organism>
<dbReference type="GO" id="GO:0003676">
    <property type="term" value="F:nucleic acid binding"/>
    <property type="evidence" value="ECO:0007669"/>
    <property type="project" value="InterPro"/>
</dbReference>
<dbReference type="Gene3D" id="3.30.420.10">
    <property type="entry name" value="Ribonuclease H-like superfamily/Ribonuclease H"/>
    <property type="match status" value="1"/>
</dbReference>
<dbReference type="EMBL" id="JACEEZ010000230">
    <property type="protein sequence ID" value="KAG0730390.1"/>
    <property type="molecule type" value="Genomic_DNA"/>
</dbReference>
<dbReference type="OrthoDB" id="409048at2759"/>
<dbReference type="InterPro" id="IPR036397">
    <property type="entry name" value="RNaseH_sf"/>
</dbReference>
<dbReference type="GO" id="GO:0004523">
    <property type="term" value="F:RNA-DNA hybrid ribonuclease activity"/>
    <property type="evidence" value="ECO:0007669"/>
    <property type="project" value="InterPro"/>
</dbReference>
<dbReference type="SUPFAM" id="SSF53098">
    <property type="entry name" value="Ribonuclease H-like"/>
    <property type="match status" value="1"/>
</dbReference>
<name>A0A8J4YNQ1_CHIOP</name>
<evidence type="ECO:0000259" key="1">
    <source>
        <dbReference type="Pfam" id="PF00075"/>
    </source>
</evidence>
<dbReference type="InterPro" id="IPR002156">
    <property type="entry name" value="RNaseH_domain"/>
</dbReference>
<dbReference type="InterPro" id="IPR012337">
    <property type="entry name" value="RNaseH-like_sf"/>
</dbReference>
<reference evidence="2" key="1">
    <citation type="submission" date="2020-07" db="EMBL/GenBank/DDBJ databases">
        <title>The High-quality genome of the commercially important snow crab, Chionoecetes opilio.</title>
        <authorList>
            <person name="Jeong J.-H."/>
            <person name="Ryu S."/>
        </authorList>
    </citation>
    <scope>NUCLEOTIDE SEQUENCE</scope>
    <source>
        <strain evidence="2">MADBK_172401_WGS</strain>
        <tissue evidence="2">Digestive gland</tissue>
    </source>
</reference>
<proteinExistence type="predicted"/>
<keyword evidence="3" id="KW-1185">Reference proteome</keyword>
<protein>
    <recommendedName>
        <fullName evidence="1">RNase H type-1 domain-containing protein</fullName>
    </recommendedName>
</protein>
<feature type="domain" description="RNase H type-1" evidence="1">
    <location>
        <begin position="126"/>
        <end position="216"/>
    </location>
</feature>
<dbReference type="AlphaFoldDB" id="A0A8J4YNQ1"/>
<evidence type="ECO:0000313" key="2">
    <source>
        <dbReference type="EMBL" id="KAG0730390.1"/>
    </source>
</evidence>
<dbReference type="Proteomes" id="UP000770661">
    <property type="component" value="Unassembled WGS sequence"/>
</dbReference>
<sequence>MLRTTLARPDNLLLHTASLLTSPPLILLPLTLARSLRALAPPRKLLLPMLPLLLLRQMLIALNRSMMILLPLLQTTLAERSKLMPRSAHLLTLPLLLLALHALARPMLDLELLQKLLPPLLPLLLAELVGILGALQLMVNEAAHVVIHTDRHYRWHSAITALQRQNTSDNTRLITHTLPLAATIKAQRRHVTINWLPPHVGIRGKERTDGAAREAAVLQDATFPVTPSMSQVKALLRTVCHRLSRDEQQFAAEKGSPSALWYAAATSYKRLTLPPTISSRTRVRLHRLRLGYKSPESMRSDDNIPCDHCLTPCTAPLLHYLLHCPATTSLRRGPVGIRHFQHEWEAAACVVESTTPLPTLLAMVDAFPPPR</sequence>
<dbReference type="Pfam" id="PF00075">
    <property type="entry name" value="RNase_H"/>
    <property type="match status" value="1"/>
</dbReference>
<accession>A0A8J4YNQ1</accession>